<organism evidence="1 2">
    <name type="scientific">Colletotrichum navitas</name>
    <dbReference type="NCBI Taxonomy" id="681940"/>
    <lineage>
        <taxon>Eukaryota</taxon>
        <taxon>Fungi</taxon>
        <taxon>Dikarya</taxon>
        <taxon>Ascomycota</taxon>
        <taxon>Pezizomycotina</taxon>
        <taxon>Sordariomycetes</taxon>
        <taxon>Hypocreomycetidae</taxon>
        <taxon>Glomerellales</taxon>
        <taxon>Glomerellaceae</taxon>
        <taxon>Colletotrichum</taxon>
        <taxon>Colletotrichum graminicola species complex</taxon>
    </lineage>
</organism>
<reference evidence="1" key="1">
    <citation type="submission" date="2021-06" db="EMBL/GenBank/DDBJ databases">
        <title>Comparative genomics, transcriptomics and evolutionary studies reveal genomic signatures of adaptation to plant cell wall in hemibiotrophic fungi.</title>
        <authorList>
            <consortium name="DOE Joint Genome Institute"/>
            <person name="Baroncelli R."/>
            <person name="Diaz J.F."/>
            <person name="Benocci T."/>
            <person name="Peng M."/>
            <person name="Battaglia E."/>
            <person name="Haridas S."/>
            <person name="Andreopoulos W."/>
            <person name="Labutti K."/>
            <person name="Pangilinan J."/>
            <person name="Floch G.L."/>
            <person name="Makela M.R."/>
            <person name="Henrissat B."/>
            <person name="Grigoriev I.V."/>
            <person name="Crouch J.A."/>
            <person name="De Vries R.P."/>
            <person name="Sukno S.A."/>
            <person name="Thon M.R."/>
        </authorList>
    </citation>
    <scope>NUCLEOTIDE SEQUENCE</scope>
    <source>
        <strain evidence="1">CBS 125086</strain>
    </source>
</reference>
<gene>
    <name evidence="1" type="ORF">LY79DRAFT_569425</name>
</gene>
<name>A0AAD8PMK4_9PEZI</name>
<keyword evidence="2" id="KW-1185">Reference proteome</keyword>
<evidence type="ECO:0000313" key="1">
    <source>
        <dbReference type="EMBL" id="KAK1572867.1"/>
    </source>
</evidence>
<dbReference type="RefSeq" id="XP_060408634.1">
    <property type="nucleotide sequence ID" value="XM_060559056.1"/>
</dbReference>
<accession>A0AAD8PMK4</accession>
<dbReference type="Proteomes" id="UP001230504">
    <property type="component" value="Unassembled WGS sequence"/>
</dbReference>
<evidence type="ECO:0000313" key="2">
    <source>
        <dbReference type="Proteomes" id="UP001230504"/>
    </source>
</evidence>
<dbReference type="EMBL" id="JAHLJV010000102">
    <property type="protein sequence ID" value="KAK1572867.1"/>
    <property type="molecule type" value="Genomic_DNA"/>
</dbReference>
<dbReference type="AlphaFoldDB" id="A0AAD8PMK4"/>
<sequence>MGGSLASQVPRSPFFASWIWIALDAVYVDRAECCFIFQGDMSSNAKLVMRRVARQGERFGSTVNPSRWAHLLRALGIASDSRRAARTLVGRSWSYLSSALCGPVIARGGNIEVCERKHTANWPSASKL</sequence>
<comment type="caution">
    <text evidence="1">The sequence shown here is derived from an EMBL/GenBank/DDBJ whole genome shotgun (WGS) entry which is preliminary data.</text>
</comment>
<dbReference type="GeneID" id="85443296"/>
<protein>
    <submittedName>
        <fullName evidence="1">Uncharacterized protein</fullName>
    </submittedName>
</protein>
<proteinExistence type="predicted"/>